<evidence type="ECO:0000313" key="2">
    <source>
        <dbReference type="EMBL" id="MEL5988409.1"/>
    </source>
</evidence>
<dbReference type="Pfam" id="PF00903">
    <property type="entry name" value="Glyoxalase"/>
    <property type="match status" value="1"/>
</dbReference>
<feature type="domain" description="Glyoxalase/fosfomycin resistance/dioxygenase" evidence="1">
    <location>
        <begin position="11"/>
        <end position="118"/>
    </location>
</feature>
<dbReference type="SUPFAM" id="SSF54593">
    <property type="entry name" value="Glyoxalase/Bleomycin resistance protein/Dihydroxybiphenyl dioxygenase"/>
    <property type="match status" value="1"/>
</dbReference>
<sequence>MSPMQNSEKEILVSDLELSVDYYSTILGIQGEGSKFVDEKKKFVIHLKQATDVTEIHPKKLQPELYVCVDTVEELYSMYLTYRNNGALFAFNPRDTYEEGIRFKEFAIRDLDGYVIAFKTTLSKENQAVH</sequence>
<dbReference type="Gene3D" id="3.10.180.10">
    <property type="entry name" value="2,3-Dihydroxybiphenyl 1,2-Dioxygenase, domain 1"/>
    <property type="match status" value="1"/>
</dbReference>
<proteinExistence type="predicted"/>
<dbReference type="InterPro" id="IPR029068">
    <property type="entry name" value="Glyas_Bleomycin-R_OHBP_Dase"/>
</dbReference>
<gene>
    <name evidence="2" type="ORF">AAF454_08310</name>
</gene>
<keyword evidence="3" id="KW-1185">Reference proteome</keyword>
<dbReference type="InterPro" id="IPR004360">
    <property type="entry name" value="Glyas_Fos-R_dOase_dom"/>
</dbReference>
<name>A0ABU9LLR6_9BACL</name>
<dbReference type="Proteomes" id="UP001398420">
    <property type="component" value="Unassembled WGS sequence"/>
</dbReference>
<evidence type="ECO:0000313" key="3">
    <source>
        <dbReference type="Proteomes" id="UP001398420"/>
    </source>
</evidence>
<dbReference type="RefSeq" id="WP_068451468.1">
    <property type="nucleotide sequence ID" value="NZ_JALKQX010000005.1"/>
</dbReference>
<organism evidence="2 3">
    <name type="scientific">Kurthia gibsonii</name>
    <dbReference type="NCBI Taxonomy" id="33946"/>
    <lineage>
        <taxon>Bacteria</taxon>
        <taxon>Bacillati</taxon>
        <taxon>Bacillota</taxon>
        <taxon>Bacilli</taxon>
        <taxon>Bacillales</taxon>
        <taxon>Caryophanaceae</taxon>
        <taxon>Kurthia</taxon>
    </lineage>
</organism>
<accession>A0ABU9LLR6</accession>
<evidence type="ECO:0000259" key="1">
    <source>
        <dbReference type="Pfam" id="PF00903"/>
    </source>
</evidence>
<comment type="caution">
    <text evidence="2">The sequence shown here is derived from an EMBL/GenBank/DDBJ whole genome shotgun (WGS) entry which is preliminary data.</text>
</comment>
<dbReference type="EMBL" id="JBCEWA010000005">
    <property type="protein sequence ID" value="MEL5988409.1"/>
    <property type="molecule type" value="Genomic_DNA"/>
</dbReference>
<protein>
    <submittedName>
        <fullName evidence="2">VOC family protein</fullName>
    </submittedName>
</protein>
<reference evidence="2 3" key="1">
    <citation type="submission" date="2024-04" db="EMBL/GenBank/DDBJ databases">
        <authorList>
            <person name="Wu Y.S."/>
            <person name="Zhang L."/>
        </authorList>
    </citation>
    <scope>NUCLEOTIDE SEQUENCE [LARGE SCALE GENOMIC DNA]</scope>
    <source>
        <strain evidence="2 3">KG-01</strain>
    </source>
</reference>